<dbReference type="Gene3D" id="3.40.50.150">
    <property type="entry name" value="Vaccinia Virus protein VP39"/>
    <property type="match status" value="1"/>
</dbReference>
<dbReference type="InterPro" id="IPR029063">
    <property type="entry name" value="SAM-dependent_MTases_sf"/>
</dbReference>
<dbReference type="AlphaFoldDB" id="A0A2Y8ZNR7"/>
<accession>A0A2Y8ZNR7</accession>
<dbReference type="OrthoDB" id="9797252at2"/>
<dbReference type="EMBL" id="UESZ01000001">
    <property type="protein sequence ID" value="SSA32968.1"/>
    <property type="molecule type" value="Genomic_DNA"/>
</dbReference>
<name>A0A2Y8ZNR7_9MICO</name>
<keyword evidence="7" id="KW-1185">Reference proteome</keyword>
<dbReference type="Pfam" id="PF08241">
    <property type="entry name" value="Methyltransf_11"/>
    <property type="match status" value="1"/>
</dbReference>
<dbReference type="RefSeq" id="WP_109683728.1">
    <property type="nucleotide sequence ID" value="NZ_QGDN01000001.1"/>
</dbReference>
<evidence type="ECO:0000256" key="3">
    <source>
        <dbReference type="ARBA" id="ARBA00022691"/>
    </source>
</evidence>
<reference evidence="7" key="1">
    <citation type="submission" date="2016-10" db="EMBL/GenBank/DDBJ databases">
        <authorList>
            <person name="Varghese N."/>
            <person name="Submissions S."/>
        </authorList>
    </citation>
    <scope>NUCLEOTIDE SEQUENCE [LARGE SCALE GENOMIC DNA]</scope>
    <source>
        <strain evidence="7">DSM 22951</strain>
    </source>
</reference>
<dbReference type="GO" id="GO:0008757">
    <property type="term" value="F:S-adenosylmethionine-dependent methyltransferase activity"/>
    <property type="evidence" value="ECO:0007669"/>
    <property type="project" value="InterPro"/>
</dbReference>
<feature type="domain" description="Methyltransferase type 11" evidence="5">
    <location>
        <begin position="60"/>
        <end position="148"/>
    </location>
</feature>
<dbReference type="GO" id="GO:0032259">
    <property type="term" value="P:methylation"/>
    <property type="evidence" value="ECO:0007669"/>
    <property type="project" value="UniProtKB-KW"/>
</dbReference>
<dbReference type="SUPFAM" id="SSF53335">
    <property type="entry name" value="S-adenosyl-L-methionine-dependent methyltransferases"/>
    <property type="match status" value="1"/>
</dbReference>
<feature type="compositionally biased region" description="Polar residues" evidence="4">
    <location>
        <begin position="1"/>
        <end position="11"/>
    </location>
</feature>
<evidence type="ECO:0000259" key="5">
    <source>
        <dbReference type="Pfam" id="PF08241"/>
    </source>
</evidence>
<keyword evidence="3" id="KW-0949">S-adenosyl-L-methionine</keyword>
<evidence type="ECO:0000313" key="7">
    <source>
        <dbReference type="Proteomes" id="UP000250028"/>
    </source>
</evidence>
<evidence type="ECO:0000256" key="1">
    <source>
        <dbReference type="ARBA" id="ARBA00022603"/>
    </source>
</evidence>
<keyword evidence="1 6" id="KW-0489">Methyltransferase</keyword>
<gene>
    <name evidence="6" type="ORF">SAMN04489750_0238</name>
</gene>
<proteinExistence type="predicted"/>
<dbReference type="PANTHER" id="PTHR43464">
    <property type="entry name" value="METHYLTRANSFERASE"/>
    <property type="match status" value="1"/>
</dbReference>
<evidence type="ECO:0000256" key="4">
    <source>
        <dbReference type="SAM" id="MobiDB-lite"/>
    </source>
</evidence>
<protein>
    <submittedName>
        <fullName evidence="6">Methyltransferase domain-containing protein</fullName>
    </submittedName>
</protein>
<dbReference type="InterPro" id="IPR013216">
    <property type="entry name" value="Methyltransf_11"/>
</dbReference>
<dbReference type="PANTHER" id="PTHR43464:SF19">
    <property type="entry name" value="UBIQUINONE BIOSYNTHESIS O-METHYLTRANSFERASE, MITOCHONDRIAL"/>
    <property type="match status" value="1"/>
</dbReference>
<sequence>MSSYAETTSASDPPEGSQFRPGYDPRYFETRLVEDPHRAAIWRHLTAYFSRWIPADADVLELGAGWCDFANNVTARRVVALDLDPTVQDAAAAHVEPVVGDCTDLSQFEPDSFDVVFASNLLEHLTREQANQLLDSATRVLRPGGRLMLMQPNFRLSYKRYFDDYTHVAVFTDVSMRDYLTSRGYQVENVFARFMPFTMKSSAANLSFLVPWYLRSPIKPMAGQMLAIATPGAGR</sequence>
<organism evidence="6 7">
    <name type="scientific">Branchiibius hedensis</name>
    <dbReference type="NCBI Taxonomy" id="672460"/>
    <lineage>
        <taxon>Bacteria</taxon>
        <taxon>Bacillati</taxon>
        <taxon>Actinomycetota</taxon>
        <taxon>Actinomycetes</taxon>
        <taxon>Micrococcales</taxon>
        <taxon>Dermacoccaceae</taxon>
        <taxon>Branchiibius</taxon>
    </lineage>
</organism>
<evidence type="ECO:0000313" key="6">
    <source>
        <dbReference type="EMBL" id="SSA32968.1"/>
    </source>
</evidence>
<feature type="region of interest" description="Disordered" evidence="4">
    <location>
        <begin position="1"/>
        <end position="21"/>
    </location>
</feature>
<dbReference type="CDD" id="cd02440">
    <property type="entry name" value="AdoMet_MTases"/>
    <property type="match status" value="1"/>
</dbReference>
<evidence type="ECO:0000256" key="2">
    <source>
        <dbReference type="ARBA" id="ARBA00022679"/>
    </source>
</evidence>
<dbReference type="Proteomes" id="UP000250028">
    <property type="component" value="Unassembled WGS sequence"/>
</dbReference>
<keyword evidence="2 6" id="KW-0808">Transferase</keyword>